<dbReference type="GO" id="GO:0009060">
    <property type="term" value="P:aerobic respiration"/>
    <property type="evidence" value="ECO:0007669"/>
    <property type="project" value="InterPro"/>
</dbReference>
<dbReference type="GO" id="GO:0016020">
    <property type="term" value="C:membrane"/>
    <property type="evidence" value="ECO:0007669"/>
    <property type="project" value="InterPro"/>
</dbReference>
<reference evidence="2 3" key="1">
    <citation type="submission" date="2018-07" db="EMBL/GenBank/DDBJ databases">
        <title>Halioglobus sp. genome submission.</title>
        <authorList>
            <person name="Ye M.-Q."/>
            <person name="Du Z.-J."/>
        </authorList>
    </citation>
    <scope>NUCLEOTIDE SEQUENCE [LARGE SCALE GENOMIC DNA]</scope>
    <source>
        <strain evidence="2 3">U0301</strain>
    </source>
</reference>
<gene>
    <name evidence="2" type="ORF">DWB85_12495</name>
</gene>
<name>A0A3L7DUV8_9GAMM</name>
<dbReference type="Proteomes" id="UP000265509">
    <property type="component" value="Unassembled WGS sequence"/>
</dbReference>
<evidence type="ECO:0000313" key="3">
    <source>
        <dbReference type="Proteomes" id="UP000265509"/>
    </source>
</evidence>
<comment type="caution">
    <text evidence="2">The sequence shown here is derived from an EMBL/GenBank/DDBJ whole genome shotgun (WGS) entry which is preliminary data.</text>
</comment>
<dbReference type="SUPFAM" id="SSF81442">
    <property type="entry name" value="Cytochrome c oxidase subunit I-like"/>
    <property type="match status" value="1"/>
</dbReference>
<accession>A0A3L7DUV8</accession>
<feature type="transmembrane region" description="Helical" evidence="1">
    <location>
        <begin position="210"/>
        <end position="233"/>
    </location>
</feature>
<dbReference type="Gene3D" id="1.20.210.10">
    <property type="entry name" value="Cytochrome c oxidase-like, subunit I domain"/>
    <property type="match status" value="1"/>
</dbReference>
<keyword evidence="1" id="KW-0472">Membrane</keyword>
<feature type="transmembrane region" description="Helical" evidence="1">
    <location>
        <begin position="174"/>
        <end position="198"/>
    </location>
</feature>
<dbReference type="GO" id="GO:0020037">
    <property type="term" value="F:heme binding"/>
    <property type="evidence" value="ECO:0007669"/>
    <property type="project" value="InterPro"/>
</dbReference>
<dbReference type="InterPro" id="IPR036927">
    <property type="entry name" value="Cyt_c_oxase-like_su1_sf"/>
</dbReference>
<dbReference type="AlphaFoldDB" id="A0A3L7DUV8"/>
<dbReference type="GO" id="GO:0004129">
    <property type="term" value="F:cytochrome-c oxidase activity"/>
    <property type="evidence" value="ECO:0007669"/>
    <property type="project" value="InterPro"/>
</dbReference>
<feature type="transmembrane region" description="Helical" evidence="1">
    <location>
        <begin position="102"/>
        <end position="124"/>
    </location>
</feature>
<evidence type="ECO:0000313" key="2">
    <source>
        <dbReference type="EMBL" id="RLQ21348.1"/>
    </source>
</evidence>
<dbReference type="EMBL" id="QRAN01000013">
    <property type="protein sequence ID" value="RLQ21348.1"/>
    <property type="molecule type" value="Genomic_DNA"/>
</dbReference>
<feature type="transmembrane region" description="Helical" evidence="1">
    <location>
        <begin position="360"/>
        <end position="380"/>
    </location>
</feature>
<keyword evidence="1" id="KW-0812">Transmembrane</keyword>
<feature type="transmembrane region" description="Helical" evidence="1">
    <location>
        <begin position="420"/>
        <end position="439"/>
    </location>
</feature>
<sequence length="501" mass="54288">MDHERRRVRGRADLGVAAGAAVAARAGGGGHLQGRASTAVNREQDYSLEVPADSRRLLALGWLWLCVLALLGAGIFSLLLVASRTPWISDIIPWIDFFHSALVVHVDLSVLVWSLAFGGFLWSLNQRPGRAWLAWLALATACAGALVIVCSPFVRDAQPLMSNYVPVLQHPLFFAGLFTFAIGFSLMVVNSMVFMAPVGPWMSARGALRFGLNAAAISAAVAMICFVWSYLQLPDYLMGRSFFELLFWGGGHVLQFTYTLLMLVCWLWLSREAGLQLPITPRVVLVILFVGLACVFVSPLIYLAYPATTAEHVRLFTWLMRWGGSLGTLPLALAVLWALLRYGGDNPREWLARSALQCSLFLFGIGGLIGFLISGSNVTIPAHYHGSIVGVTLAMMGVCYVLLPQLGFPLRNLQHAIWQPVIYSVGQLMHVGGLVWSGGYGVQRKVAGAEQGLDSIERVLGMGLMGLGGLISSIGGLLFLVIVLRALTGVKKAAQQAERGQ</sequence>
<feature type="transmembrane region" description="Helical" evidence="1">
    <location>
        <begin position="245"/>
        <end position="269"/>
    </location>
</feature>
<feature type="transmembrane region" description="Helical" evidence="1">
    <location>
        <begin position="131"/>
        <end position="154"/>
    </location>
</feature>
<feature type="transmembrane region" description="Helical" evidence="1">
    <location>
        <begin position="57"/>
        <end position="82"/>
    </location>
</feature>
<organism evidence="2 3">
    <name type="scientific">Seongchinamella sediminis</name>
    <dbReference type="NCBI Taxonomy" id="2283635"/>
    <lineage>
        <taxon>Bacteria</taxon>
        <taxon>Pseudomonadati</taxon>
        <taxon>Pseudomonadota</taxon>
        <taxon>Gammaproteobacteria</taxon>
        <taxon>Cellvibrionales</taxon>
        <taxon>Halieaceae</taxon>
        <taxon>Seongchinamella</taxon>
    </lineage>
</organism>
<feature type="transmembrane region" description="Helical" evidence="1">
    <location>
        <begin position="386"/>
        <end position="408"/>
    </location>
</feature>
<feature type="transmembrane region" description="Helical" evidence="1">
    <location>
        <begin position="459"/>
        <end position="484"/>
    </location>
</feature>
<keyword evidence="3" id="KW-1185">Reference proteome</keyword>
<feature type="transmembrane region" description="Helical" evidence="1">
    <location>
        <begin position="322"/>
        <end position="340"/>
    </location>
</feature>
<feature type="transmembrane region" description="Helical" evidence="1">
    <location>
        <begin position="281"/>
        <end position="302"/>
    </location>
</feature>
<dbReference type="OrthoDB" id="11275at2"/>
<proteinExistence type="predicted"/>
<evidence type="ECO:0000256" key="1">
    <source>
        <dbReference type="SAM" id="Phobius"/>
    </source>
</evidence>
<keyword evidence="1" id="KW-1133">Transmembrane helix</keyword>
<protein>
    <submittedName>
        <fullName evidence="2">Cytochrome C oxidase subunit I</fullName>
    </submittedName>
</protein>